<organism evidence="1 2">
    <name type="scientific">Lasius platythorax</name>
    <dbReference type="NCBI Taxonomy" id="488582"/>
    <lineage>
        <taxon>Eukaryota</taxon>
        <taxon>Metazoa</taxon>
        <taxon>Ecdysozoa</taxon>
        <taxon>Arthropoda</taxon>
        <taxon>Hexapoda</taxon>
        <taxon>Insecta</taxon>
        <taxon>Pterygota</taxon>
        <taxon>Neoptera</taxon>
        <taxon>Endopterygota</taxon>
        <taxon>Hymenoptera</taxon>
        <taxon>Apocrita</taxon>
        <taxon>Aculeata</taxon>
        <taxon>Formicoidea</taxon>
        <taxon>Formicidae</taxon>
        <taxon>Formicinae</taxon>
        <taxon>Lasius</taxon>
        <taxon>Lasius</taxon>
    </lineage>
</organism>
<protein>
    <submittedName>
        <fullName evidence="1">Uncharacterized protein</fullName>
    </submittedName>
</protein>
<proteinExistence type="predicted"/>
<accession>A0AAV2P643</accession>
<dbReference type="Proteomes" id="UP001497644">
    <property type="component" value="Chromosome 8"/>
</dbReference>
<sequence length="91" mass="10434">MGSPTMRSSILVVLTRDQSERNRIESLRVGGALLTILALREGCCRACDDLWQRILLRHRDIDIVALALGQRRLTSDPRSAGRLRDEYTYRH</sequence>
<keyword evidence="2" id="KW-1185">Reference proteome</keyword>
<gene>
    <name evidence="1" type="ORF">LPLAT_LOCUS13458</name>
</gene>
<dbReference type="AlphaFoldDB" id="A0AAV2P643"/>
<evidence type="ECO:0000313" key="1">
    <source>
        <dbReference type="EMBL" id="CAL1688389.1"/>
    </source>
</evidence>
<name>A0AAV2P643_9HYME</name>
<dbReference type="EMBL" id="OZ034831">
    <property type="protein sequence ID" value="CAL1688389.1"/>
    <property type="molecule type" value="Genomic_DNA"/>
</dbReference>
<reference evidence="1" key="1">
    <citation type="submission" date="2024-04" db="EMBL/GenBank/DDBJ databases">
        <authorList>
            <consortium name="Molecular Ecology Group"/>
        </authorList>
    </citation>
    <scope>NUCLEOTIDE SEQUENCE</scope>
</reference>
<evidence type="ECO:0000313" key="2">
    <source>
        <dbReference type="Proteomes" id="UP001497644"/>
    </source>
</evidence>